<protein>
    <submittedName>
        <fullName evidence="1">Uncharacterized protein</fullName>
    </submittedName>
</protein>
<comment type="caution">
    <text evidence="1">The sequence shown here is derived from an EMBL/GenBank/DDBJ whole genome shotgun (WGS) entry which is preliminary data.</text>
</comment>
<evidence type="ECO:0000313" key="2">
    <source>
        <dbReference type="Proteomes" id="UP000276133"/>
    </source>
</evidence>
<evidence type="ECO:0000313" key="1">
    <source>
        <dbReference type="EMBL" id="RNA23462.1"/>
    </source>
</evidence>
<keyword evidence="2" id="KW-1185">Reference proteome</keyword>
<dbReference type="EMBL" id="REGN01003286">
    <property type="protein sequence ID" value="RNA23462.1"/>
    <property type="molecule type" value="Genomic_DNA"/>
</dbReference>
<organism evidence="1 2">
    <name type="scientific">Brachionus plicatilis</name>
    <name type="common">Marine rotifer</name>
    <name type="synonym">Brachionus muelleri</name>
    <dbReference type="NCBI Taxonomy" id="10195"/>
    <lineage>
        <taxon>Eukaryota</taxon>
        <taxon>Metazoa</taxon>
        <taxon>Spiralia</taxon>
        <taxon>Gnathifera</taxon>
        <taxon>Rotifera</taxon>
        <taxon>Eurotatoria</taxon>
        <taxon>Monogononta</taxon>
        <taxon>Pseudotrocha</taxon>
        <taxon>Ploima</taxon>
        <taxon>Brachionidae</taxon>
        <taxon>Brachionus</taxon>
    </lineage>
</organism>
<accession>A0A3M7RIQ8</accession>
<reference evidence="1 2" key="1">
    <citation type="journal article" date="2018" name="Sci. Rep.">
        <title>Genomic signatures of local adaptation to the degree of environmental predictability in rotifers.</title>
        <authorList>
            <person name="Franch-Gras L."/>
            <person name="Hahn C."/>
            <person name="Garcia-Roger E.M."/>
            <person name="Carmona M.J."/>
            <person name="Serra M."/>
            <person name="Gomez A."/>
        </authorList>
    </citation>
    <scope>NUCLEOTIDE SEQUENCE [LARGE SCALE GENOMIC DNA]</scope>
    <source>
        <strain evidence="1">HYR1</strain>
    </source>
</reference>
<gene>
    <name evidence="1" type="ORF">BpHYR1_010364</name>
</gene>
<name>A0A3M7RIQ8_BRAPC</name>
<dbReference type="AlphaFoldDB" id="A0A3M7RIQ8"/>
<dbReference type="Proteomes" id="UP000276133">
    <property type="component" value="Unassembled WGS sequence"/>
</dbReference>
<proteinExistence type="predicted"/>
<sequence>MRQSSFGSQSILGSKYQKSFEQIETLIIQLRIMQTQVLALPIGKSWLKVWQLAYSWPHLFIRKYSGYAPNVDFCRVVFAPKQNLRCSIPQSDHFMSECSHWDTKRSC</sequence>